<reference evidence="1 2" key="1">
    <citation type="submission" date="2017-01" db="EMBL/GenBank/DDBJ databases">
        <authorList>
            <person name="Mah S.A."/>
            <person name="Swanson W.J."/>
            <person name="Moy G.W."/>
            <person name="Vacquier V.D."/>
        </authorList>
    </citation>
    <scope>NUCLEOTIDE SEQUENCE [LARGE SCALE GENOMIC DNA]</scope>
    <source>
        <strain evidence="1 2">DSM 21219</strain>
    </source>
</reference>
<dbReference type="Proteomes" id="UP000192455">
    <property type="component" value="Unassembled WGS sequence"/>
</dbReference>
<dbReference type="Gene3D" id="1.10.3230.30">
    <property type="entry name" value="Phage gp6-like head-tail connector protein"/>
    <property type="match status" value="1"/>
</dbReference>
<evidence type="ECO:0000313" key="2">
    <source>
        <dbReference type="Proteomes" id="UP000192455"/>
    </source>
</evidence>
<keyword evidence="2" id="KW-1185">Reference proteome</keyword>
<dbReference type="STRING" id="515897.SAMN05421849_1566"/>
<dbReference type="OrthoDB" id="7728228at2"/>
<dbReference type="InterPro" id="IPR011738">
    <property type="entry name" value="Phage_CHP"/>
</dbReference>
<name>A0A1R3WV26_9RHOB</name>
<evidence type="ECO:0008006" key="3">
    <source>
        <dbReference type="Google" id="ProtNLM"/>
    </source>
</evidence>
<proteinExistence type="predicted"/>
<dbReference type="AlphaFoldDB" id="A0A1R3WV26"/>
<dbReference type="EMBL" id="FTPS01000001">
    <property type="protein sequence ID" value="SIT81859.1"/>
    <property type="molecule type" value="Genomic_DNA"/>
</dbReference>
<organism evidence="1 2">
    <name type="scientific">Pontibaca methylaminivorans</name>
    <dbReference type="NCBI Taxonomy" id="515897"/>
    <lineage>
        <taxon>Bacteria</taxon>
        <taxon>Pseudomonadati</taxon>
        <taxon>Pseudomonadota</taxon>
        <taxon>Alphaproteobacteria</taxon>
        <taxon>Rhodobacterales</taxon>
        <taxon>Roseobacteraceae</taxon>
        <taxon>Pontibaca</taxon>
    </lineage>
</organism>
<sequence length="176" mass="19417">MITQRLERPLSGILDPAELLDHVRGTDDDLPALTRMAIAAAGDFEDYAQVALRRQAVRVTWNAWPHSGSLKLPVWPLVLPQSVTLEIAGVEVEDFETIDGRRPELTLTGPRPRGPVLVEYIAGFGESGTDVPEDIRHALLDQVAAYFDARGAADRQTVTLSPHFARLLARYRGVRA</sequence>
<protein>
    <recommendedName>
        <fullName evidence="3">Phage gp6-like head-tail connector protein</fullName>
    </recommendedName>
</protein>
<gene>
    <name evidence="1" type="ORF">SAMN05421849_1566</name>
</gene>
<accession>A0A1R3WV26</accession>
<dbReference type="NCBIfam" id="TIGR02215">
    <property type="entry name" value="phage_chp_gp8"/>
    <property type="match status" value="1"/>
</dbReference>
<dbReference type="RefSeq" id="WP_076649244.1">
    <property type="nucleotide sequence ID" value="NZ_FTPS01000001.1"/>
</dbReference>
<evidence type="ECO:0000313" key="1">
    <source>
        <dbReference type="EMBL" id="SIT81859.1"/>
    </source>
</evidence>